<dbReference type="OrthoDB" id="301415at2759"/>
<feature type="non-terminal residue" evidence="1">
    <location>
        <position position="81"/>
    </location>
</feature>
<dbReference type="EMBL" id="CAJVCH010023156">
    <property type="protein sequence ID" value="CAG7694054.1"/>
    <property type="molecule type" value="Genomic_DNA"/>
</dbReference>
<reference evidence="1" key="1">
    <citation type="submission" date="2021-06" db="EMBL/GenBank/DDBJ databases">
        <authorList>
            <person name="Hodson N. C."/>
            <person name="Mongue J. A."/>
            <person name="Jaron S. K."/>
        </authorList>
    </citation>
    <scope>NUCLEOTIDE SEQUENCE</scope>
</reference>
<protein>
    <submittedName>
        <fullName evidence="1">Uncharacterized protein</fullName>
    </submittedName>
</protein>
<accession>A0A8J2JCN7</accession>
<evidence type="ECO:0000313" key="2">
    <source>
        <dbReference type="Proteomes" id="UP000708208"/>
    </source>
</evidence>
<name>A0A8J2JCN7_9HEXA</name>
<comment type="caution">
    <text evidence="1">The sequence shown here is derived from an EMBL/GenBank/DDBJ whole genome shotgun (WGS) entry which is preliminary data.</text>
</comment>
<evidence type="ECO:0000313" key="1">
    <source>
        <dbReference type="EMBL" id="CAG7694054.1"/>
    </source>
</evidence>
<dbReference type="Proteomes" id="UP000708208">
    <property type="component" value="Unassembled WGS sequence"/>
</dbReference>
<organism evidence="1 2">
    <name type="scientific">Allacma fusca</name>
    <dbReference type="NCBI Taxonomy" id="39272"/>
    <lineage>
        <taxon>Eukaryota</taxon>
        <taxon>Metazoa</taxon>
        <taxon>Ecdysozoa</taxon>
        <taxon>Arthropoda</taxon>
        <taxon>Hexapoda</taxon>
        <taxon>Collembola</taxon>
        <taxon>Symphypleona</taxon>
        <taxon>Sminthuridae</taxon>
        <taxon>Allacma</taxon>
    </lineage>
</organism>
<feature type="non-terminal residue" evidence="1">
    <location>
        <position position="1"/>
    </location>
</feature>
<gene>
    <name evidence="1" type="ORF">AFUS01_LOCUS3815</name>
</gene>
<sequence>TGRTADILQYVLRKCDHVKDLETIKGELQTLIIHFYKISINQTQLVLAELKKIIFKKNLLTIYVPHQSEDEGFDTVLLASI</sequence>
<proteinExistence type="predicted"/>
<keyword evidence="2" id="KW-1185">Reference proteome</keyword>
<dbReference type="AlphaFoldDB" id="A0A8J2JCN7"/>